<dbReference type="EC" id="2.4.1.-" evidence="12"/>
<dbReference type="KEGG" id="dpx:DAPPUDRAFT_25935"/>
<evidence type="ECO:0000256" key="9">
    <source>
        <dbReference type="ARBA" id="ARBA00023034"/>
    </source>
</evidence>
<dbReference type="InterPro" id="IPR001503">
    <property type="entry name" value="Glyco_trans_10"/>
</dbReference>
<dbReference type="PANTHER" id="PTHR48438:SF1">
    <property type="entry name" value="ALPHA-(1,3)-FUCOSYLTRANSFERASE C-RELATED"/>
    <property type="match status" value="1"/>
</dbReference>
<dbReference type="AlphaFoldDB" id="E9GP20"/>
<dbReference type="UniPathway" id="UPA00378"/>
<comment type="similarity">
    <text evidence="3 12">Belongs to the glycosyltransferase 10 family.</text>
</comment>
<dbReference type="GO" id="GO:0046920">
    <property type="term" value="F:alpha-(1-&gt;3)-fucosyltransferase activity"/>
    <property type="evidence" value="ECO:0000318"/>
    <property type="project" value="GO_Central"/>
</dbReference>
<gene>
    <name evidence="15" type="ORF">DAPPUDRAFT_25935</name>
</gene>
<dbReference type="SUPFAM" id="SSF53756">
    <property type="entry name" value="UDP-Glycosyltransferase/glycogen phosphorylase"/>
    <property type="match status" value="1"/>
</dbReference>
<keyword evidence="16" id="KW-1185">Reference proteome</keyword>
<keyword evidence="4 12" id="KW-0328">Glycosyltransferase</keyword>
<keyword evidence="5 12" id="KW-0808">Transferase</keyword>
<dbReference type="STRING" id="6669.E9GP20"/>
<evidence type="ECO:0000256" key="1">
    <source>
        <dbReference type="ARBA" id="ARBA00004447"/>
    </source>
</evidence>
<feature type="domain" description="Fucosyltransferase N-terminal" evidence="14">
    <location>
        <begin position="2"/>
        <end position="79"/>
    </location>
</feature>
<dbReference type="HOGENOM" id="CLU_032075_3_0_1"/>
<evidence type="ECO:0000256" key="12">
    <source>
        <dbReference type="RuleBase" id="RU003832"/>
    </source>
</evidence>
<dbReference type="Proteomes" id="UP000000305">
    <property type="component" value="Unassembled WGS sequence"/>
</dbReference>
<evidence type="ECO:0000256" key="3">
    <source>
        <dbReference type="ARBA" id="ARBA00008919"/>
    </source>
</evidence>
<dbReference type="OrthoDB" id="427096at2759"/>
<evidence type="ECO:0000256" key="2">
    <source>
        <dbReference type="ARBA" id="ARBA00004922"/>
    </source>
</evidence>
<evidence type="ECO:0000256" key="6">
    <source>
        <dbReference type="ARBA" id="ARBA00022692"/>
    </source>
</evidence>
<dbReference type="OMA" id="WNPDHAR"/>
<evidence type="ECO:0000256" key="5">
    <source>
        <dbReference type="ARBA" id="ARBA00022679"/>
    </source>
</evidence>
<keyword evidence="7" id="KW-0735">Signal-anchor</keyword>
<dbReference type="eggNOG" id="KOG2619">
    <property type="taxonomic scope" value="Eukaryota"/>
</dbReference>
<evidence type="ECO:0000256" key="7">
    <source>
        <dbReference type="ARBA" id="ARBA00022968"/>
    </source>
</evidence>
<dbReference type="InterPro" id="IPR038577">
    <property type="entry name" value="GT10-like_C_sf"/>
</dbReference>
<dbReference type="PhylomeDB" id="E9GP20"/>
<dbReference type="InterPro" id="IPR055270">
    <property type="entry name" value="Glyco_tran_10_C"/>
</dbReference>
<dbReference type="InParanoid" id="E9GP20"/>
<sequence>IRSCVFTTDMSLINQSDVIVLHFDTLEDFPLNRQPHQRYVFYHFESPENTASDFMDDPRFRYGYFNWTMTYRRDSDIFLRDYYGSLVAKTSFNNNTLVSRYNYENKNDDDLGKTKMITWFVGHCSTPIRREEYVHKLSQYVPIDVYGNCTKQCPSHCDDMLRTDYKFYLAFENSWCPDYVTEKFIRPYLYEAIPIFLGGADYSKYAPRNSYINARDFDSPKQLAEYLILLDKSESLYASYFSWKNHYYVSVPDMYGWCELCRMIHDSKLPPKVYPDIKKWWMS</sequence>
<evidence type="ECO:0000256" key="8">
    <source>
        <dbReference type="ARBA" id="ARBA00022989"/>
    </source>
</evidence>
<organism evidence="15 16">
    <name type="scientific">Daphnia pulex</name>
    <name type="common">Water flea</name>
    <dbReference type="NCBI Taxonomy" id="6669"/>
    <lineage>
        <taxon>Eukaryota</taxon>
        <taxon>Metazoa</taxon>
        <taxon>Ecdysozoa</taxon>
        <taxon>Arthropoda</taxon>
        <taxon>Crustacea</taxon>
        <taxon>Branchiopoda</taxon>
        <taxon>Diplostraca</taxon>
        <taxon>Cladocera</taxon>
        <taxon>Anomopoda</taxon>
        <taxon>Daphniidae</taxon>
        <taxon>Daphnia</taxon>
    </lineage>
</organism>
<keyword evidence="9 12" id="KW-0333">Golgi apparatus</keyword>
<evidence type="ECO:0000313" key="16">
    <source>
        <dbReference type="Proteomes" id="UP000000305"/>
    </source>
</evidence>
<dbReference type="Pfam" id="PF00852">
    <property type="entry name" value="Glyco_transf_10"/>
    <property type="match status" value="1"/>
</dbReference>
<evidence type="ECO:0000259" key="13">
    <source>
        <dbReference type="Pfam" id="PF00852"/>
    </source>
</evidence>
<reference evidence="15 16" key="1">
    <citation type="journal article" date="2011" name="Science">
        <title>The ecoresponsive genome of Daphnia pulex.</title>
        <authorList>
            <person name="Colbourne J.K."/>
            <person name="Pfrender M.E."/>
            <person name="Gilbert D."/>
            <person name="Thomas W.K."/>
            <person name="Tucker A."/>
            <person name="Oakley T.H."/>
            <person name="Tokishita S."/>
            <person name="Aerts A."/>
            <person name="Arnold G.J."/>
            <person name="Basu M.K."/>
            <person name="Bauer D.J."/>
            <person name="Caceres C.E."/>
            <person name="Carmel L."/>
            <person name="Casola C."/>
            <person name="Choi J.H."/>
            <person name="Detter J.C."/>
            <person name="Dong Q."/>
            <person name="Dusheyko S."/>
            <person name="Eads B.D."/>
            <person name="Frohlich T."/>
            <person name="Geiler-Samerotte K.A."/>
            <person name="Gerlach D."/>
            <person name="Hatcher P."/>
            <person name="Jogdeo S."/>
            <person name="Krijgsveld J."/>
            <person name="Kriventseva E.V."/>
            <person name="Kultz D."/>
            <person name="Laforsch C."/>
            <person name="Lindquist E."/>
            <person name="Lopez J."/>
            <person name="Manak J.R."/>
            <person name="Muller J."/>
            <person name="Pangilinan J."/>
            <person name="Patwardhan R.P."/>
            <person name="Pitluck S."/>
            <person name="Pritham E.J."/>
            <person name="Rechtsteiner A."/>
            <person name="Rho M."/>
            <person name="Rogozin I.B."/>
            <person name="Sakarya O."/>
            <person name="Salamov A."/>
            <person name="Schaack S."/>
            <person name="Shapiro H."/>
            <person name="Shiga Y."/>
            <person name="Skalitzky C."/>
            <person name="Smith Z."/>
            <person name="Souvorov A."/>
            <person name="Sung W."/>
            <person name="Tang Z."/>
            <person name="Tsuchiya D."/>
            <person name="Tu H."/>
            <person name="Vos H."/>
            <person name="Wang M."/>
            <person name="Wolf Y.I."/>
            <person name="Yamagata H."/>
            <person name="Yamada T."/>
            <person name="Ye Y."/>
            <person name="Shaw J.R."/>
            <person name="Andrews J."/>
            <person name="Crease T.J."/>
            <person name="Tang H."/>
            <person name="Lucas S.M."/>
            <person name="Robertson H.M."/>
            <person name="Bork P."/>
            <person name="Koonin E.V."/>
            <person name="Zdobnov E.M."/>
            <person name="Grigoriev I.V."/>
            <person name="Lynch M."/>
            <person name="Boore J.L."/>
        </authorList>
    </citation>
    <scope>NUCLEOTIDE SEQUENCE [LARGE SCALE GENOMIC DNA]</scope>
</reference>
<dbReference type="PANTHER" id="PTHR48438">
    <property type="entry name" value="ALPHA-(1,3)-FUCOSYLTRANSFERASE C-RELATED"/>
    <property type="match status" value="1"/>
</dbReference>
<dbReference type="FunFam" id="3.40.50.11660:FF:000004">
    <property type="entry name" value="Glycoprotein 3-alpha-L-fucosyltransferase A"/>
    <property type="match status" value="1"/>
</dbReference>
<keyword evidence="10" id="KW-0472">Membrane</keyword>
<name>E9GP20_DAPPU</name>
<evidence type="ECO:0000259" key="14">
    <source>
        <dbReference type="Pfam" id="PF17039"/>
    </source>
</evidence>
<evidence type="ECO:0000256" key="10">
    <source>
        <dbReference type="ARBA" id="ARBA00023136"/>
    </source>
</evidence>
<feature type="non-terminal residue" evidence="15">
    <location>
        <position position="283"/>
    </location>
</feature>
<dbReference type="Gene3D" id="3.40.50.11660">
    <property type="entry name" value="Glycosyl transferase family 10, C-terminal domain"/>
    <property type="match status" value="1"/>
</dbReference>
<protein>
    <recommendedName>
        <fullName evidence="12">Fucosyltransferase</fullName>
        <ecNumber evidence="12">2.4.1.-</ecNumber>
    </recommendedName>
</protein>
<proteinExistence type="inferred from homology"/>
<evidence type="ECO:0000256" key="11">
    <source>
        <dbReference type="ARBA" id="ARBA00023180"/>
    </source>
</evidence>
<evidence type="ECO:0000256" key="4">
    <source>
        <dbReference type="ARBA" id="ARBA00022676"/>
    </source>
</evidence>
<dbReference type="EMBL" id="GL732556">
    <property type="protein sequence ID" value="EFX78568.1"/>
    <property type="molecule type" value="Genomic_DNA"/>
</dbReference>
<keyword evidence="11" id="KW-0325">Glycoprotein</keyword>
<dbReference type="GO" id="GO:0032580">
    <property type="term" value="C:Golgi cisterna membrane"/>
    <property type="evidence" value="ECO:0007669"/>
    <property type="project" value="UniProtKB-SubCell"/>
</dbReference>
<feature type="domain" description="Fucosyltransferase C-terminal" evidence="13">
    <location>
        <begin position="113"/>
        <end position="280"/>
    </location>
</feature>
<keyword evidence="6 12" id="KW-0812">Transmembrane</keyword>
<keyword evidence="8" id="KW-1133">Transmembrane helix</keyword>
<dbReference type="InterPro" id="IPR031481">
    <property type="entry name" value="Glyco_tran_10_N"/>
</dbReference>
<comment type="subcellular location">
    <subcellularLocation>
        <location evidence="1 12">Golgi apparatus</location>
        <location evidence="1 12">Golgi stack membrane</location>
        <topology evidence="1 12">Single-pass type II membrane protein</topology>
    </subcellularLocation>
</comment>
<accession>E9GP20</accession>
<feature type="non-terminal residue" evidence="15">
    <location>
        <position position="1"/>
    </location>
</feature>
<comment type="pathway">
    <text evidence="2">Protein modification; protein glycosylation.</text>
</comment>
<dbReference type="Pfam" id="PF17039">
    <property type="entry name" value="Glyco_tran_10_N"/>
    <property type="match status" value="1"/>
</dbReference>
<evidence type="ECO:0000313" key="15">
    <source>
        <dbReference type="EMBL" id="EFX78568.1"/>
    </source>
</evidence>